<gene>
    <name evidence="2" type="ORF">O991_02579</name>
</gene>
<dbReference type="GO" id="GO:0010181">
    <property type="term" value="F:FMN binding"/>
    <property type="evidence" value="ECO:0007669"/>
    <property type="project" value="TreeGrafter"/>
</dbReference>
<evidence type="ECO:0000313" key="2">
    <source>
        <dbReference type="EMBL" id="ERT48547.1"/>
    </source>
</evidence>
<dbReference type="InterPro" id="IPR026816">
    <property type="entry name" value="Flavodoxin_dom"/>
</dbReference>
<dbReference type="Gene3D" id="3.40.50.360">
    <property type="match status" value="1"/>
</dbReference>
<dbReference type="InterPro" id="IPR052200">
    <property type="entry name" value="Protoporphyrinogen_IX_DH"/>
</dbReference>
<dbReference type="Pfam" id="PF12724">
    <property type="entry name" value="Flavodoxin_5"/>
    <property type="match status" value="1"/>
</dbReference>
<sequence>MNGIVLYQSKYGATKKYVDWLTETTNFSCLEIKKADIKDLAKYDIVILAGGIYASGIAGLTFLKKHIEQLENKRIAVFCVGASPFDEQAFKQVYEHNFSGNLSNISCFYGRGAWNEEKMSFADRTMCKMLQKIVTKKDPATYAPWEKALMCAVGQSCDWTDKTYLNALLDWIKSEL</sequence>
<dbReference type="GO" id="GO:0070819">
    <property type="term" value="F:menaquinone-dependent protoporphyrinogen oxidase activity"/>
    <property type="evidence" value="ECO:0007669"/>
    <property type="project" value="TreeGrafter"/>
</dbReference>
<dbReference type="Proteomes" id="UP000017126">
    <property type="component" value="Unassembled WGS sequence"/>
</dbReference>
<proteinExistence type="predicted"/>
<accession>A0AAV3KZK9</accession>
<dbReference type="RefSeq" id="WP_023043154.1">
    <property type="nucleotide sequence ID" value="NZ_KI518290.1"/>
</dbReference>
<organism evidence="2 3">
    <name type="scientific">Enterococcus faecium 10/96A</name>
    <dbReference type="NCBI Taxonomy" id="1391465"/>
    <lineage>
        <taxon>Bacteria</taxon>
        <taxon>Bacillati</taxon>
        <taxon>Bacillota</taxon>
        <taxon>Bacilli</taxon>
        <taxon>Lactobacillales</taxon>
        <taxon>Enterococcaceae</taxon>
        <taxon>Enterococcus</taxon>
    </lineage>
</organism>
<dbReference type="GO" id="GO:0006783">
    <property type="term" value="P:heme biosynthetic process"/>
    <property type="evidence" value="ECO:0007669"/>
    <property type="project" value="TreeGrafter"/>
</dbReference>
<feature type="domain" description="Flavodoxin" evidence="1">
    <location>
        <begin position="4"/>
        <end position="138"/>
    </location>
</feature>
<name>A0AAV3KZK9_ENTFC</name>
<dbReference type="AlphaFoldDB" id="A0AAV3KZK9"/>
<evidence type="ECO:0000313" key="3">
    <source>
        <dbReference type="Proteomes" id="UP000017126"/>
    </source>
</evidence>
<dbReference type="PANTHER" id="PTHR38030:SF2">
    <property type="entry name" value="PROTOPORPHYRINOGEN IX DEHYDROGENASE [QUINONE]"/>
    <property type="match status" value="1"/>
</dbReference>
<dbReference type="PANTHER" id="PTHR38030">
    <property type="entry name" value="PROTOPORPHYRINOGEN IX DEHYDROGENASE [MENAQUINONE]"/>
    <property type="match status" value="1"/>
</dbReference>
<evidence type="ECO:0000259" key="1">
    <source>
        <dbReference type="Pfam" id="PF12724"/>
    </source>
</evidence>
<comment type="caution">
    <text evidence="2">The sequence shown here is derived from an EMBL/GenBank/DDBJ whole genome shotgun (WGS) entry which is preliminary data.</text>
</comment>
<dbReference type="InterPro" id="IPR029039">
    <property type="entry name" value="Flavoprotein-like_sf"/>
</dbReference>
<dbReference type="SUPFAM" id="SSF52218">
    <property type="entry name" value="Flavoproteins"/>
    <property type="match status" value="1"/>
</dbReference>
<reference evidence="2 3" key="1">
    <citation type="submission" date="2013-09" db="EMBL/GenBank/DDBJ databases">
        <title>The Genome Sequence of Enterococcus faecium 10/96A.</title>
        <authorList>
            <consortium name="The Broad Institute Genome Sequencing Platform"/>
            <consortium name="The Broad Institute Genome Sequencing Center for Infectious Disease"/>
            <person name="Earl A.M."/>
            <person name="Gilmore M.S."/>
            <person name="Lebreton F."/>
            <person name="Courvalin P."/>
            <person name="Walker B."/>
            <person name="Young S.K."/>
            <person name="Zeng Q."/>
            <person name="Gargeya S."/>
            <person name="Fitzgerald M."/>
            <person name="Haas B."/>
            <person name="Abouelleil A."/>
            <person name="Alvarado L."/>
            <person name="Arachchi H.M."/>
            <person name="Berlin A.M."/>
            <person name="Chapman S.B."/>
            <person name="Dewar J."/>
            <person name="Goldberg J."/>
            <person name="Griggs A."/>
            <person name="Gujja S."/>
            <person name="Hansen M."/>
            <person name="Howarth C."/>
            <person name="Imamovic A."/>
            <person name="Larimer J."/>
            <person name="McCowan C."/>
            <person name="Murphy C."/>
            <person name="Neiman D."/>
            <person name="Pearson M."/>
            <person name="Priest M."/>
            <person name="Roberts A."/>
            <person name="Saif S."/>
            <person name="Shea T."/>
            <person name="Sisk P."/>
            <person name="Sykes S."/>
            <person name="Wortman J."/>
            <person name="Nusbaum C."/>
            <person name="Birren B."/>
        </authorList>
    </citation>
    <scope>NUCLEOTIDE SEQUENCE [LARGE SCALE GENOMIC DNA]</scope>
    <source>
        <strain evidence="2 3">10/96A</strain>
    </source>
</reference>
<protein>
    <recommendedName>
        <fullName evidence="1">Flavodoxin domain-containing protein</fullName>
    </recommendedName>
</protein>
<dbReference type="EMBL" id="AXOL01000069">
    <property type="protein sequence ID" value="ERT48547.1"/>
    <property type="molecule type" value="Genomic_DNA"/>
</dbReference>